<protein>
    <submittedName>
        <fullName evidence="2">Uncharacterized protein</fullName>
    </submittedName>
</protein>
<accession>A0ABY5XYH4</accession>
<reference evidence="2" key="1">
    <citation type="submission" date="2020-12" db="EMBL/GenBank/DDBJ databases">
        <title>Taurinivorans muris gen. nov., sp. nov., fundamental and realized metabolic niche of a ubiquitous sulfidogenic bacterium in the murine intestine.</title>
        <authorList>
            <person name="Ye H."/>
            <person name="Hanson B.T."/>
            <person name="Loy A."/>
        </authorList>
    </citation>
    <scope>NUCLEOTIDE SEQUENCE</scope>
    <source>
        <strain evidence="2">LT0009</strain>
    </source>
</reference>
<dbReference type="EMBL" id="CP065938">
    <property type="protein sequence ID" value="UWX04939.1"/>
    <property type="molecule type" value="Genomic_DNA"/>
</dbReference>
<proteinExistence type="predicted"/>
<keyword evidence="1" id="KW-0732">Signal</keyword>
<evidence type="ECO:0000313" key="2">
    <source>
        <dbReference type="EMBL" id="UWX04939.1"/>
    </source>
</evidence>
<feature type="chain" id="PRO_5046722172" evidence="1">
    <location>
        <begin position="22"/>
        <end position="251"/>
    </location>
</feature>
<evidence type="ECO:0000313" key="3">
    <source>
        <dbReference type="Proteomes" id="UP001058120"/>
    </source>
</evidence>
<keyword evidence="3" id="KW-1185">Reference proteome</keyword>
<dbReference type="RefSeq" id="WP_334314494.1">
    <property type="nucleotide sequence ID" value="NZ_CP065938.1"/>
</dbReference>
<feature type="signal peptide" evidence="1">
    <location>
        <begin position="1"/>
        <end position="21"/>
    </location>
</feature>
<organism evidence="2 3">
    <name type="scientific">Taurinivorans muris</name>
    <dbReference type="NCBI Taxonomy" id="2787751"/>
    <lineage>
        <taxon>Bacteria</taxon>
        <taxon>Pseudomonadati</taxon>
        <taxon>Thermodesulfobacteriota</taxon>
        <taxon>Desulfovibrionia</taxon>
        <taxon>Desulfovibrionales</taxon>
        <taxon>Desulfovibrionaceae</taxon>
        <taxon>Taurinivorans</taxon>
    </lineage>
</organism>
<gene>
    <name evidence="2" type="ORF">JBF11_05485</name>
</gene>
<dbReference type="Proteomes" id="UP001058120">
    <property type="component" value="Chromosome"/>
</dbReference>
<evidence type="ECO:0000256" key="1">
    <source>
        <dbReference type="SAM" id="SignalP"/>
    </source>
</evidence>
<name>A0ABY5XYH4_9BACT</name>
<sequence length="251" mass="29799">MKYICFLLMFLNFSFIPYCYAGKEKEKPNIHEITRDIDAELTTIFKNKVLDFFPVKEQFPDFFEEVKKQIPEQAELLEVYLPTMSKQDLERGHYDNILGMVYFYRMSQILHKRIPLQKLQLSFVKESLEAVYQSFARVDPPAPKERNAWEEKMYENLCAGKNVYIQYKRDKGALDHIYSIMLTLALSDEHSVAAFLSHYLFLSEGQIYFLSSSSYLLDNNYYEVLQWTRSVLHNFIVVIPFDMFPENTFTE</sequence>